<name>A0A8T2PW29_9TELE</name>
<accession>A0A8T2PW29</accession>
<dbReference type="InterPro" id="IPR029159">
    <property type="entry name" value="CA109-like"/>
</dbReference>
<dbReference type="PANTHER" id="PTHR16234:SF5">
    <property type="entry name" value="AFG2-INTERACTING RIBOSOME MATURATION FACTOR"/>
    <property type="match status" value="1"/>
</dbReference>
<reference evidence="1" key="1">
    <citation type="thesis" date="2021" institute="BYU ScholarsArchive" country="Provo, UT, USA">
        <title>Applications of and Algorithms for Genome Assembly and Genomic Analyses with an Emphasis on Marine Teleosts.</title>
        <authorList>
            <person name="Pickett B.D."/>
        </authorList>
    </citation>
    <scope>NUCLEOTIDE SEQUENCE</scope>
    <source>
        <strain evidence="1">HI-2016</strain>
    </source>
</reference>
<dbReference type="GO" id="GO:0005737">
    <property type="term" value="C:cytoplasm"/>
    <property type="evidence" value="ECO:0007669"/>
    <property type="project" value="TreeGrafter"/>
</dbReference>
<dbReference type="PANTHER" id="PTHR16234">
    <property type="entry name" value="SIMILAR TO HYPOTHETICAL PROTEIN FLJ20508"/>
    <property type="match status" value="1"/>
</dbReference>
<sequence length="130" mass="14555">MSKPALLSLHQALKKSFQSLEENQKVWNSILDECKPVLDSLGNLADQLIALSNVKIERGPLNQFPELHERLRFKLLLAMDTVLGKLGEKICTVQGVTVLGCSVTVALWLMEATCCHRLWSTYKCSDNSLQ</sequence>
<dbReference type="GO" id="GO:0005634">
    <property type="term" value="C:nucleus"/>
    <property type="evidence" value="ECO:0007669"/>
    <property type="project" value="TreeGrafter"/>
</dbReference>
<keyword evidence="2" id="KW-1185">Reference proteome</keyword>
<dbReference type="Pfam" id="PF15011">
    <property type="entry name" value="CA109-like"/>
    <property type="match status" value="1"/>
</dbReference>
<protein>
    <submittedName>
        <fullName evidence="1">Uncharacterized protein</fullName>
    </submittedName>
</protein>
<dbReference type="OrthoDB" id="6605214at2759"/>
<organism evidence="1 2">
    <name type="scientific">Albula glossodonta</name>
    <name type="common">roundjaw bonefish</name>
    <dbReference type="NCBI Taxonomy" id="121402"/>
    <lineage>
        <taxon>Eukaryota</taxon>
        <taxon>Metazoa</taxon>
        <taxon>Chordata</taxon>
        <taxon>Craniata</taxon>
        <taxon>Vertebrata</taxon>
        <taxon>Euteleostomi</taxon>
        <taxon>Actinopterygii</taxon>
        <taxon>Neopterygii</taxon>
        <taxon>Teleostei</taxon>
        <taxon>Albuliformes</taxon>
        <taxon>Albulidae</taxon>
        <taxon>Albula</taxon>
    </lineage>
</organism>
<proteinExistence type="predicted"/>
<evidence type="ECO:0000313" key="2">
    <source>
        <dbReference type="Proteomes" id="UP000824540"/>
    </source>
</evidence>
<dbReference type="EMBL" id="JAFBMS010000001">
    <property type="protein sequence ID" value="KAG9355589.1"/>
    <property type="molecule type" value="Genomic_DNA"/>
</dbReference>
<comment type="caution">
    <text evidence="1">The sequence shown here is derived from an EMBL/GenBank/DDBJ whole genome shotgun (WGS) entry which is preliminary data.</text>
</comment>
<gene>
    <name evidence="1" type="ORF">JZ751_000427</name>
</gene>
<dbReference type="Proteomes" id="UP000824540">
    <property type="component" value="Unassembled WGS sequence"/>
</dbReference>
<evidence type="ECO:0000313" key="1">
    <source>
        <dbReference type="EMBL" id="KAG9355589.1"/>
    </source>
</evidence>
<dbReference type="AlphaFoldDB" id="A0A8T2PW29"/>